<proteinExistence type="predicted"/>
<keyword evidence="1" id="KW-0472">Membrane</keyword>
<keyword evidence="1" id="KW-1133">Transmembrane helix</keyword>
<organism evidence="2">
    <name type="scientific">Shewanella xiamenensis</name>
    <dbReference type="NCBI Taxonomy" id="332186"/>
    <lineage>
        <taxon>Bacteria</taxon>
        <taxon>Pseudomonadati</taxon>
        <taxon>Pseudomonadota</taxon>
        <taxon>Gammaproteobacteria</taxon>
        <taxon>Alteromonadales</taxon>
        <taxon>Shewanellaceae</taxon>
        <taxon>Shewanella</taxon>
    </lineage>
</organism>
<dbReference type="EMBL" id="SUNE01000002">
    <property type="protein sequence ID" value="MDG5899009.1"/>
    <property type="molecule type" value="Genomic_DNA"/>
</dbReference>
<protein>
    <submittedName>
        <fullName evidence="2">Uncharacterized protein</fullName>
    </submittedName>
</protein>
<dbReference type="Proteomes" id="UP001187859">
    <property type="component" value="Unassembled WGS sequence"/>
</dbReference>
<comment type="caution">
    <text evidence="2">The sequence shown here is derived from an EMBL/GenBank/DDBJ whole genome shotgun (WGS) entry which is preliminary data.</text>
</comment>
<name>A0A1E3V240_9GAMM</name>
<evidence type="ECO:0000313" key="4">
    <source>
        <dbReference type="EMBL" id="MDV5390830.1"/>
    </source>
</evidence>
<evidence type="ECO:0000313" key="3">
    <source>
        <dbReference type="EMBL" id="MDI5832138.1"/>
    </source>
</evidence>
<feature type="transmembrane region" description="Helical" evidence="1">
    <location>
        <begin position="25"/>
        <end position="47"/>
    </location>
</feature>
<evidence type="ECO:0000313" key="2">
    <source>
        <dbReference type="EMBL" id="MDG5899009.1"/>
    </source>
</evidence>
<dbReference type="AlphaFoldDB" id="A0A1E3V240"/>
<feature type="transmembrane region" description="Helical" evidence="1">
    <location>
        <begin position="53"/>
        <end position="72"/>
    </location>
</feature>
<reference evidence="2" key="1">
    <citation type="journal article" date="2019" name="Int J Environ Res Public Health">
        <title>Characterization of Chromosome-Mediated BlaOXA-894 in Shewanella xiamenensis Isolated from Pig Wastewater.</title>
        <authorList>
            <person name="Zou H."/>
            <person name="Zhou Z."/>
            <person name="Xia H."/>
            <person name="Zhao Q."/>
            <person name="Li X."/>
        </authorList>
    </citation>
    <scope>NUCLEOTIDE SEQUENCE</scope>
    <source>
        <strain evidence="2">2015oxa</strain>
    </source>
</reference>
<dbReference type="EMBL" id="JASGOQ010000001">
    <property type="protein sequence ID" value="MDV5390830.1"/>
    <property type="molecule type" value="Genomic_DNA"/>
</dbReference>
<reference evidence="3 5" key="3">
    <citation type="submission" date="2022-09" db="EMBL/GenBank/DDBJ databases">
        <title>The outer-membrane cytochrome OmcA is essential for infection of Shewanella oneidensis by a zebrafish-associated bacteriophage.</title>
        <authorList>
            <person name="Grenfell A.W."/>
            <person name="Intile P."/>
            <person name="Mcfarlane J."/>
            <person name="Leung D."/>
            <person name="Abdalla K."/>
            <person name="Wold M."/>
            <person name="Kees E."/>
            <person name="Gralnick J."/>
        </authorList>
    </citation>
    <scope>NUCLEOTIDE SEQUENCE [LARGE SCALE GENOMIC DNA]</scope>
    <source>
        <strain evidence="3 5">NF-5</strain>
    </source>
</reference>
<dbReference type="Proteomes" id="UP001152518">
    <property type="component" value="Unassembled WGS sequence"/>
</dbReference>
<reference evidence="4" key="4">
    <citation type="submission" date="2023-05" db="EMBL/GenBank/DDBJ databases">
        <title>Colonisation of extended spectrum b-lactamase- and carbapenemase-producing bacteria on hospital surfaces from low- and middle-income countries.</title>
        <authorList>
            <person name="Nieto-Rosado M."/>
            <person name="Sands K."/>
            <person name="Iregbu K."/>
            <person name="Zahra R."/>
            <person name="Mazarati J.B."/>
            <person name="Mehtar S."/>
            <person name="Barnards-Group B."/>
            <person name="Walsh T.R."/>
        </authorList>
    </citation>
    <scope>NUCLEOTIDE SEQUENCE</scope>
    <source>
        <strain evidence="4">PP-E493</strain>
    </source>
</reference>
<accession>A0A1E3V240</accession>
<keyword evidence="5" id="KW-1185">Reference proteome</keyword>
<keyword evidence="1" id="KW-0812">Transmembrane</keyword>
<dbReference type="RefSeq" id="WP_037420093.1">
    <property type="nucleotide sequence ID" value="NZ_AP026732.1"/>
</dbReference>
<gene>
    <name evidence="2" type="ORF">E2650_03610</name>
    <name evidence="3" type="ORF">ODY93_11220</name>
    <name evidence="4" type="ORF">QM089_11300</name>
</gene>
<reference evidence="2" key="2">
    <citation type="submission" date="2019-04" db="EMBL/GenBank/DDBJ databases">
        <authorList>
            <person name="Zou H."/>
        </authorList>
    </citation>
    <scope>NUCLEOTIDE SEQUENCE</scope>
    <source>
        <strain evidence="2">2015oxa</strain>
    </source>
</reference>
<evidence type="ECO:0000256" key="1">
    <source>
        <dbReference type="SAM" id="Phobius"/>
    </source>
</evidence>
<dbReference type="OrthoDB" id="6272424at2"/>
<evidence type="ECO:0000313" key="5">
    <source>
        <dbReference type="Proteomes" id="UP001159075"/>
    </source>
</evidence>
<dbReference type="EMBL" id="JAOTLW010000010">
    <property type="protein sequence ID" value="MDI5832138.1"/>
    <property type="molecule type" value="Genomic_DNA"/>
</dbReference>
<dbReference type="Proteomes" id="UP001159075">
    <property type="component" value="Unassembled WGS sequence"/>
</dbReference>
<sequence>MNTLTLPYHAKPAFKPALVLRFNQLMLFHSLLLLALSLLCGMGLETLNLEVPFLSWAFILFLPVAVSLSLLLKHRVSRRSLAWLFGLWMLLWLVI</sequence>